<dbReference type="GO" id="GO:0016788">
    <property type="term" value="F:hydrolase activity, acting on ester bonds"/>
    <property type="evidence" value="ECO:0007669"/>
    <property type="project" value="InterPro"/>
</dbReference>
<proteinExistence type="predicted"/>
<gene>
    <name evidence="1" type="ORF">GGX14DRAFT_528004</name>
</gene>
<comment type="caution">
    <text evidence="1">The sequence shown here is derived from an EMBL/GenBank/DDBJ whole genome shotgun (WGS) entry which is preliminary data.</text>
</comment>
<dbReference type="AlphaFoldDB" id="A0AAD6URZ8"/>
<evidence type="ECO:0000313" key="1">
    <source>
        <dbReference type="EMBL" id="KAJ7193330.1"/>
    </source>
</evidence>
<evidence type="ECO:0000313" key="2">
    <source>
        <dbReference type="Proteomes" id="UP001219525"/>
    </source>
</evidence>
<sequence>MASLPASVLCHIVDVHCHPTETLSTMTKFNLERLQLTVCAMSTHQTDQRLVRDLAYQYPEKVIPCFGYHPWFSHFITLRPEFSKSEHYRHLFIGDATEQTAQSTTAFDELLPLLPEPITLDNVLSDLRSDFKFFSTTMAMLGEVGLDKAVRVPFDYHASPRRLSPFTIPLDHQLAILEAQLDLAVEIGVNVSLHSVKCPQATVDLLNKLQRKHGLKWEKIRIDIHSCSMNPEVIHSLQAGIKRHPNVWMSVSTTINGRSNNLNALIAVCAPDRILIESDTDSINKCTERCLEILHIVAQVKGWPIEDDWMDELEEAERGAVRRLEANWKTFIGVGGPKGYNSSIIQ</sequence>
<keyword evidence="2" id="KW-1185">Reference proteome</keyword>
<organism evidence="1 2">
    <name type="scientific">Mycena pura</name>
    <dbReference type="NCBI Taxonomy" id="153505"/>
    <lineage>
        <taxon>Eukaryota</taxon>
        <taxon>Fungi</taxon>
        <taxon>Dikarya</taxon>
        <taxon>Basidiomycota</taxon>
        <taxon>Agaricomycotina</taxon>
        <taxon>Agaricomycetes</taxon>
        <taxon>Agaricomycetidae</taxon>
        <taxon>Agaricales</taxon>
        <taxon>Marasmiineae</taxon>
        <taxon>Mycenaceae</taxon>
        <taxon>Mycena</taxon>
    </lineage>
</organism>
<name>A0AAD6URZ8_9AGAR</name>
<dbReference type="Pfam" id="PF01026">
    <property type="entry name" value="TatD_DNase"/>
    <property type="match status" value="1"/>
</dbReference>
<dbReference type="InterPro" id="IPR053044">
    <property type="entry name" value="Metallo-hydrolase/TatD-type"/>
</dbReference>
<dbReference type="SUPFAM" id="SSF51556">
    <property type="entry name" value="Metallo-dependent hydrolases"/>
    <property type="match status" value="1"/>
</dbReference>
<dbReference type="PANTHER" id="PTHR47345:SF1">
    <property type="entry name" value="CUT9-INTERACTING PROTEIN SCN1"/>
    <property type="match status" value="1"/>
</dbReference>
<dbReference type="InterPro" id="IPR001130">
    <property type="entry name" value="TatD-like"/>
</dbReference>
<protein>
    <submittedName>
        <fullName evidence="1">TatD DNase family Scn1</fullName>
    </submittedName>
</protein>
<dbReference type="InterPro" id="IPR032466">
    <property type="entry name" value="Metal_Hydrolase"/>
</dbReference>
<dbReference type="Proteomes" id="UP001219525">
    <property type="component" value="Unassembled WGS sequence"/>
</dbReference>
<accession>A0AAD6URZ8</accession>
<dbReference type="PANTHER" id="PTHR47345">
    <property type="entry name" value="CUT9-INTERACTING PROTEIN SCN1"/>
    <property type="match status" value="1"/>
</dbReference>
<dbReference type="Gene3D" id="3.20.20.140">
    <property type="entry name" value="Metal-dependent hydrolases"/>
    <property type="match status" value="1"/>
</dbReference>
<reference evidence="1" key="1">
    <citation type="submission" date="2023-03" db="EMBL/GenBank/DDBJ databases">
        <title>Massive genome expansion in bonnet fungi (Mycena s.s.) driven by repeated elements and novel gene families across ecological guilds.</title>
        <authorList>
            <consortium name="Lawrence Berkeley National Laboratory"/>
            <person name="Harder C.B."/>
            <person name="Miyauchi S."/>
            <person name="Viragh M."/>
            <person name="Kuo A."/>
            <person name="Thoen E."/>
            <person name="Andreopoulos B."/>
            <person name="Lu D."/>
            <person name="Skrede I."/>
            <person name="Drula E."/>
            <person name="Henrissat B."/>
            <person name="Morin E."/>
            <person name="Kohler A."/>
            <person name="Barry K."/>
            <person name="LaButti K."/>
            <person name="Morin E."/>
            <person name="Salamov A."/>
            <person name="Lipzen A."/>
            <person name="Mereny Z."/>
            <person name="Hegedus B."/>
            <person name="Baldrian P."/>
            <person name="Stursova M."/>
            <person name="Weitz H."/>
            <person name="Taylor A."/>
            <person name="Grigoriev I.V."/>
            <person name="Nagy L.G."/>
            <person name="Martin F."/>
            <person name="Kauserud H."/>
        </authorList>
    </citation>
    <scope>NUCLEOTIDE SEQUENCE</scope>
    <source>
        <strain evidence="1">9144</strain>
    </source>
</reference>
<dbReference type="EMBL" id="JARJCW010000109">
    <property type="protein sequence ID" value="KAJ7193330.1"/>
    <property type="molecule type" value="Genomic_DNA"/>
</dbReference>